<reference evidence="1" key="1">
    <citation type="submission" date="2022-07" db="EMBL/GenBank/DDBJ databases">
        <title>Genome Sequence of Phlebia brevispora.</title>
        <authorList>
            <person name="Buettner E."/>
        </authorList>
    </citation>
    <scope>NUCLEOTIDE SEQUENCE</scope>
    <source>
        <strain evidence="1">MPL23</strain>
    </source>
</reference>
<keyword evidence="2" id="KW-1185">Reference proteome</keyword>
<dbReference type="EMBL" id="JANHOG010002252">
    <property type="protein sequence ID" value="KAJ3525367.1"/>
    <property type="molecule type" value="Genomic_DNA"/>
</dbReference>
<accession>A0ACC1RTK6</accession>
<gene>
    <name evidence="1" type="ORF">NM688_g8411</name>
</gene>
<evidence type="ECO:0000313" key="1">
    <source>
        <dbReference type="EMBL" id="KAJ3525367.1"/>
    </source>
</evidence>
<sequence>MKSLSLSLCVLVSVTLIDALKFPVRQLKSRSDSRKRSGHVAFSHATIAAASSPDDIDLNTVHDLIYLANSRAIILRPRISSVLYPRRSFSWLVASGTRLTVISYPLQITLGGADYPVQLDTGSSDLWVKGPTSPLPNSNQTSITYNLTYGIGWAYGTVAYTATQFAGISIPSQAYLDVSHASNPALSYGADGIVGLGFTSLSTIDALVNHTGGSTGRSLLYNAFASDTSEPNYIAFSLQRSTDPDSDVEGSFSIGEVEPQYAAVLNSTALSTWPVSSPSRWNVLVDAVLVGSKTVAVSSSVDGVPSGKAVALLDSGTSYSYASEDVCTAIYGSVQGASYSADIGQWIVPCDAEIDMALQFGGKVYPIHPLDVSPASVSDPNTCVGSFIPQAVAVGAGQL</sequence>
<organism evidence="1 2">
    <name type="scientific">Phlebia brevispora</name>
    <dbReference type="NCBI Taxonomy" id="194682"/>
    <lineage>
        <taxon>Eukaryota</taxon>
        <taxon>Fungi</taxon>
        <taxon>Dikarya</taxon>
        <taxon>Basidiomycota</taxon>
        <taxon>Agaricomycotina</taxon>
        <taxon>Agaricomycetes</taxon>
        <taxon>Polyporales</taxon>
        <taxon>Meruliaceae</taxon>
        <taxon>Phlebia</taxon>
    </lineage>
</organism>
<comment type="caution">
    <text evidence="1">The sequence shown here is derived from an EMBL/GenBank/DDBJ whole genome shotgun (WGS) entry which is preliminary data.</text>
</comment>
<protein>
    <submittedName>
        <fullName evidence="1">Uncharacterized protein</fullName>
    </submittedName>
</protein>
<proteinExistence type="predicted"/>
<name>A0ACC1RTK6_9APHY</name>
<evidence type="ECO:0000313" key="2">
    <source>
        <dbReference type="Proteomes" id="UP001148662"/>
    </source>
</evidence>
<dbReference type="Proteomes" id="UP001148662">
    <property type="component" value="Unassembled WGS sequence"/>
</dbReference>